<feature type="signal peptide" evidence="1">
    <location>
        <begin position="1"/>
        <end position="15"/>
    </location>
</feature>
<feature type="chain" id="PRO_5015685951" description="Lipoprotein" evidence="1">
    <location>
        <begin position="16"/>
        <end position="207"/>
    </location>
</feature>
<reference evidence="2 3" key="1">
    <citation type="submission" date="2018-04" db="EMBL/GenBank/DDBJ databases">
        <title>Pelagivirga bohaiensis gen. nov., sp. nov., a bacterium isolated from the Bohai Sea.</title>
        <authorList>
            <person name="Ji X."/>
        </authorList>
    </citation>
    <scope>NUCLEOTIDE SEQUENCE [LARGE SCALE GENOMIC DNA]</scope>
    <source>
        <strain evidence="2 3">BH-SD16</strain>
    </source>
</reference>
<dbReference type="RefSeq" id="WP_108640175.1">
    <property type="nucleotide sequence ID" value="NZ_QCYG01000003.1"/>
</dbReference>
<dbReference type="Proteomes" id="UP000244817">
    <property type="component" value="Unassembled WGS sequence"/>
</dbReference>
<sequence>MRRRFFLLSAPLALAACGGVSRREGLAPQADIDRVAYVQPGPKRLTLMTMKNTSSDNGAHSGLIINASQQVLWDPAGTFGHDTIPERNDVHFGITPQLAELYISFHSRETYYTLIQEVDVPAEVAEQALQLAIANGPTPKAMCTAHTSRMLAQLPGFEHIRPTFFPNNLADQFAQTPGVRTRIHRENDADDKSIAAAEIDAVLRAAQ</sequence>
<evidence type="ECO:0008006" key="4">
    <source>
        <dbReference type="Google" id="ProtNLM"/>
    </source>
</evidence>
<name>A0A2T7FYV7_9RHOB</name>
<dbReference type="AlphaFoldDB" id="A0A2T7FYV7"/>
<dbReference type="OrthoDB" id="7666390at2"/>
<evidence type="ECO:0000313" key="3">
    <source>
        <dbReference type="Proteomes" id="UP000244817"/>
    </source>
</evidence>
<comment type="caution">
    <text evidence="2">The sequence shown here is derived from an EMBL/GenBank/DDBJ whole genome shotgun (WGS) entry which is preliminary data.</text>
</comment>
<evidence type="ECO:0000313" key="2">
    <source>
        <dbReference type="EMBL" id="PVA07347.1"/>
    </source>
</evidence>
<keyword evidence="1" id="KW-0732">Signal</keyword>
<accession>A0A2T7FYV7</accession>
<keyword evidence="3" id="KW-1185">Reference proteome</keyword>
<dbReference type="PROSITE" id="PS51257">
    <property type="entry name" value="PROKAR_LIPOPROTEIN"/>
    <property type="match status" value="1"/>
</dbReference>
<evidence type="ECO:0000256" key="1">
    <source>
        <dbReference type="SAM" id="SignalP"/>
    </source>
</evidence>
<proteinExistence type="predicted"/>
<gene>
    <name evidence="2" type="ORF">DC363_05745</name>
</gene>
<dbReference type="EMBL" id="QCYG01000003">
    <property type="protein sequence ID" value="PVA07347.1"/>
    <property type="molecule type" value="Genomic_DNA"/>
</dbReference>
<organism evidence="2 3">
    <name type="scientific">Thalassorhabdomicrobium marinisediminis</name>
    <dbReference type="NCBI Taxonomy" id="2170577"/>
    <lineage>
        <taxon>Bacteria</taxon>
        <taxon>Pseudomonadati</taxon>
        <taxon>Pseudomonadota</taxon>
        <taxon>Alphaproteobacteria</taxon>
        <taxon>Rhodobacterales</taxon>
        <taxon>Paracoccaceae</taxon>
        <taxon>Thalassorhabdomicrobium</taxon>
    </lineage>
</organism>
<protein>
    <recommendedName>
        <fullName evidence="4">Lipoprotein</fullName>
    </recommendedName>
</protein>